<reference evidence="2" key="1">
    <citation type="submission" date="2018-05" db="EMBL/GenBank/DDBJ databases">
        <authorList>
            <person name="Lanie J.A."/>
            <person name="Ng W.-L."/>
            <person name="Kazmierczak K.M."/>
            <person name="Andrzejewski T.M."/>
            <person name="Davidsen T.M."/>
            <person name="Wayne K.J."/>
            <person name="Tettelin H."/>
            <person name="Glass J.I."/>
            <person name="Rusch D."/>
            <person name="Podicherti R."/>
            <person name="Tsui H.-C.T."/>
            <person name="Winkler M.E."/>
        </authorList>
    </citation>
    <scope>NUCLEOTIDE SEQUENCE</scope>
</reference>
<keyword evidence="1" id="KW-0812">Transmembrane</keyword>
<keyword evidence="1" id="KW-1133">Transmembrane helix</keyword>
<name>A0A381N215_9ZZZZ</name>
<feature type="transmembrane region" description="Helical" evidence="1">
    <location>
        <begin position="15"/>
        <end position="36"/>
    </location>
</feature>
<keyword evidence="1" id="KW-0472">Membrane</keyword>
<gene>
    <name evidence="2" type="ORF">METZ01_LOCUS1421</name>
</gene>
<evidence type="ECO:0000256" key="1">
    <source>
        <dbReference type="SAM" id="Phobius"/>
    </source>
</evidence>
<sequence>MEWFTLEWLMRNLEWAVGLLMVGCIILFFFPILLGLQLKQDDDGEKEL</sequence>
<evidence type="ECO:0000313" key="2">
    <source>
        <dbReference type="EMBL" id="SUZ48567.1"/>
    </source>
</evidence>
<organism evidence="2">
    <name type="scientific">marine metagenome</name>
    <dbReference type="NCBI Taxonomy" id="408172"/>
    <lineage>
        <taxon>unclassified sequences</taxon>
        <taxon>metagenomes</taxon>
        <taxon>ecological metagenomes</taxon>
    </lineage>
</organism>
<dbReference type="AlphaFoldDB" id="A0A381N215"/>
<proteinExistence type="predicted"/>
<protein>
    <submittedName>
        <fullName evidence="2">Uncharacterized protein</fullName>
    </submittedName>
</protein>
<accession>A0A381N215</accession>
<dbReference type="EMBL" id="UINC01000075">
    <property type="protein sequence ID" value="SUZ48567.1"/>
    <property type="molecule type" value="Genomic_DNA"/>
</dbReference>